<sequence length="145" mass="16019">MFRDIFVLEESAPDEAQVLHALGAFPDLDKLSDIVLDCLEKAIVSGQPSELQCVVDQLSDQVLVSLVDSIPEAGKLYLLDHGRRSKAHRRRLQDSFGWAGAQPRRPPKTTEKLSEVIAGFPSAKALATHCRRKNLSSLLELKSSE</sequence>
<organism evidence="2">
    <name type="scientific">Perkinsus marinus (strain ATCC 50983 / TXsc)</name>
    <dbReference type="NCBI Taxonomy" id="423536"/>
    <lineage>
        <taxon>Eukaryota</taxon>
        <taxon>Sar</taxon>
        <taxon>Alveolata</taxon>
        <taxon>Perkinsozoa</taxon>
        <taxon>Perkinsea</taxon>
        <taxon>Perkinsida</taxon>
        <taxon>Perkinsidae</taxon>
        <taxon>Perkinsus</taxon>
    </lineage>
</organism>
<protein>
    <submittedName>
        <fullName evidence="1">Uncharacterized protein</fullName>
    </submittedName>
</protein>
<accession>C5M025</accession>
<dbReference type="EMBL" id="GG687002">
    <property type="protein sequence ID" value="EEQ97667.1"/>
    <property type="molecule type" value="Genomic_DNA"/>
</dbReference>
<proteinExistence type="predicted"/>
<dbReference type="AlphaFoldDB" id="C5M025"/>
<gene>
    <name evidence="1" type="ORF">Pmar_PMAR017381</name>
</gene>
<reference evidence="1 2" key="1">
    <citation type="submission" date="2008-07" db="EMBL/GenBank/DDBJ databases">
        <authorList>
            <person name="El-Sayed N."/>
            <person name="Caler E."/>
            <person name="Inman J."/>
            <person name="Amedeo P."/>
            <person name="Hass B."/>
            <person name="Wortman J."/>
        </authorList>
    </citation>
    <scope>NUCLEOTIDE SEQUENCE [LARGE SCALE GENOMIC DNA]</scope>
    <source>
        <strain evidence="2">ATCC 50983 / TXsc</strain>
    </source>
</reference>
<dbReference type="InParanoid" id="C5M025"/>
<dbReference type="Proteomes" id="UP000007800">
    <property type="component" value="Unassembled WGS sequence"/>
</dbReference>
<dbReference type="GeneID" id="9036951"/>
<feature type="non-terminal residue" evidence="1">
    <location>
        <position position="145"/>
    </location>
</feature>
<dbReference type="RefSeq" id="XP_002764950.1">
    <property type="nucleotide sequence ID" value="XM_002764904.1"/>
</dbReference>
<keyword evidence="2" id="KW-1185">Reference proteome</keyword>
<name>C5M025_PERM5</name>
<evidence type="ECO:0000313" key="2">
    <source>
        <dbReference type="Proteomes" id="UP000007800"/>
    </source>
</evidence>
<evidence type="ECO:0000313" key="1">
    <source>
        <dbReference type="EMBL" id="EEQ97667.1"/>
    </source>
</evidence>